<sequence>MKAVFYFLVFLSISNFSQDNCQSVRTGEFVLKSEEFGDFLITRTEKNQVEYNEKSGIKMKYSLKWLDNCKYQLFNSEVLSGDDSLLGNEGDTLTVTILEVGKDYYKVATTANFSDLSLETTLNIIK</sequence>
<dbReference type="RefSeq" id="WP_068220914.1">
    <property type="nucleotide sequence ID" value="NZ_CP139724.1"/>
</dbReference>
<dbReference type="EMBL" id="LRPC01000023">
    <property type="protein sequence ID" value="KYG75152.1"/>
    <property type="molecule type" value="Genomic_DNA"/>
</dbReference>
<dbReference type="OrthoDB" id="983030at2"/>
<name>A0A150X920_9BACT</name>
<dbReference type="Proteomes" id="UP000075606">
    <property type="component" value="Unassembled WGS sequence"/>
</dbReference>
<keyword evidence="2" id="KW-1185">Reference proteome</keyword>
<proteinExistence type="predicted"/>
<organism evidence="1 2">
    <name type="scientific">Roseivirga spongicola</name>
    <dbReference type="NCBI Taxonomy" id="333140"/>
    <lineage>
        <taxon>Bacteria</taxon>
        <taxon>Pseudomonadati</taxon>
        <taxon>Bacteroidota</taxon>
        <taxon>Cytophagia</taxon>
        <taxon>Cytophagales</taxon>
        <taxon>Roseivirgaceae</taxon>
        <taxon>Roseivirga</taxon>
    </lineage>
</organism>
<comment type="caution">
    <text evidence="1">The sequence shown here is derived from an EMBL/GenBank/DDBJ whole genome shotgun (WGS) entry which is preliminary data.</text>
</comment>
<reference evidence="1 2" key="1">
    <citation type="submission" date="2016-01" db="EMBL/GenBank/DDBJ databases">
        <title>Genome sequencing of Roseivirga spongicola UST030701-084.</title>
        <authorList>
            <person name="Selvaratnam C."/>
            <person name="Thevarajoo S."/>
            <person name="Goh K.M."/>
            <person name="Ee R."/>
            <person name="Chan K.-G."/>
            <person name="Chong C.S."/>
        </authorList>
    </citation>
    <scope>NUCLEOTIDE SEQUENCE [LARGE SCALE GENOMIC DNA]</scope>
    <source>
        <strain evidence="1 2">UST030701-084</strain>
    </source>
</reference>
<gene>
    <name evidence="1" type="ORF">AWW68_10100</name>
</gene>
<evidence type="ECO:0000313" key="1">
    <source>
        <dbReference type="EMBL" id="KYG75152.1"/>
    </source>
</evidence>
<dbReference type="AlphaFoldDB" id="A0A150X920"/>
<protein>
    <recommendedName>
        <fullName evidence="3">Lipocalin-like domain-containing protein</fullName>
    </recommendedName>
</protein>
<evidence type="ECO:0008006" key="3">
    <source>
        <dbReference type="Google" id="ProtNLM"/>
    </source>
</evidence>
<evidence type="ECO:0000313" key="2">
    <source>
        <dbReference type="Proteomes" id="UP000075606"/>
    </source>
</evidence>
<dbReference type="STRING" id="333140.AWW68_10100"/>
<accession>A0A150X920</accession>